<dbReference type="WBParaSite" id="PS1159_v2.g23879.t2">
    <property type="protein sequence ID" value="PS1159_v2.g23879.t2"/>
    <property type="gene ID" value="PS1159_v2.g23879"/>
</dbReference>
<sequence length="180" mass="21044">MLPYQQQINYEDTFPDFKLIDGPTVRQGRLQVKFRDRWRGVCSALTNWTSTDTQVAYGAFYTWFRRNNDTYPFVMPVPGCRSTAKNLWDCQGFAKLDKIPLSENLCQGEDDIGLYCWGQPTFTGWAKHWKGLQIFNSPYHYVHLDPDMVSVARESNSRLEFLDIRYAGYDGTSHFEKIKK</sequence>
<accession>A0AC35G435</accession>
<evidence type="ECO:0000313" key="1">
    <source>
        <dbReference type="Proteomes" id="UP000887580"/>
    </source>
</evidence>
<proteinExistence type="predicted"/>
<evidence type="ECO:0000313" key="2">
    <source>
        <dbReference type="WBParaSite" id="PS1159_v2.g23879.t2"/>
    </source>
</evidence>
<reference evidence="2" key="1">
    <citation type="submission" date="2022-11" db="UniProtKB">
        <authorList>
            <consortium name="WormBaseParasite"/>
        </authorList>
    </citation>
    <scope>IDENTIFICATION</scope>
</reference>
<protein>
    <submittedName>
        <fullName evidence="2">SRCR domain-containing protein</fullName>
    </submittedName>
</protein>
<dbReference type="Proteomes" id="UP000887580">
    <property type="component" value="Unplaced"/>
</dbReference>
<name>A0AC35G435_9BILA</name>
<organism evidence="1 2">
    <name type="scientific">Panagrolaimus sp. PS1159</name>
    <dbReference type="NCBI Taxonomy" id="55785"/>
    <lineage>
        <taxon>Eukaryota</taxon>
        <taxon>Metazoa</taxon>
        <taxon>Ecdysozoa</taxon>
        <taxon>Nematoda</taxon>
        <taxon>Chromadorea</taxon>
        <taxon>Rhabditida</taxon>
        <taxon>Tylenchina</taxon>
        <taxon>Panagrolaimomorpha</taxon>
        <taxon>Panagrolaimoidea</taxon>
        <taxon>Panagrolaimidae</taxon>
        <taxon>Panagrolaimus</taxon>
    </lineage>
</organism>